<accession>A0A328EP72</accession>
<organism evidence="3 4">
    <name type="scientific">Dehalococcoides mccartyi</name>
    <dbReference type="NCBI Taxonomy" id="61435"/>
    <lineage>
        <taxon>Bacteria</taxon>
        <taxon>Bacillati</taxon>
        <taxon>Chloroflexota</taxon>
        <taxon>Dehalococcoidia</taxon>
        <taxon>Dehalococcoidales</taxon>
        <taxon>Dehalococcoidaceae</taxon>
        <taxon>Dehalococcoides</taxon>
    </lineage>
</organism>
<dbReference type="GO" id="GO:0015627">
    <property type="term" value="C:type II protein secretion system complex"/>
    <property type="evidence" value="ECO:0007669"/>
    <property type="project" value="InterPro"/>
</dbReference>
<dbReference type="EC" id="3.4.23.43" evidence="3"/>
<dbReference type="NCBIfam" id="TIGR02532">
    <property type="entry name" value="IV_pilin_GFxxxE"/>
    <property type="match status" value="1"/>
</dbReference>
<dbReference type="EMBL" id="QGLC01000011">
    <property type="protein sequence ID" value="RAL69218.1"/>
    <property type="molecule type" value="Genomic_DNA"/>
</dbReference>
<dbReference type="PROSITE" id="PS00409">
    <property type="entry name" value="PROKAR_NTER_METHYL"/>
    <property type="match status" value="1"/>
</dbReference>
<evidence type="ECO:0000313" key="4">
    <source>
        <dbReference type="Proteomes" id="UP000248786"/>
    </source>
</evidence>
<dbReference type="AlphaFoldDB" id="A0A328EP72"/>
<dbReference type="SUPFAM" id="SSF54523">
    <property type="entry name" value="Pili subunits"/>
    <property type="match status" value="1"/>
</dbReference>
<dbReference type="PANTHER" id="PTHR30093">
    <property type="entry name" value="GENERAL SECRETION PATHWAY PROTEIN G"/>
    <property type="match status" value="1"/>
</dbReference>
<evidence type="ECO:0000313" key="2">
    <source>
        <dbReference type="EMBL" id="RAL69218.1"/>
    </source>
</evidence>
<dbReference type="InterPro" id="IPR012902">
    <property type="entry name" value="N_methyl_site"/>
</dbReference>
<sequence length="119" mass="12544">MYNFMRKLRKHQKGFTLIELLVVVAILGVLAAVIVPNVAKFIGSGTVEAANTEAHNVQLAVTAYMAENGGTVPTDTAALSSYIMGTLTGTYTIGTDGTITGNSYGDLVWSDGKWAEATT</sequence>
<dbReference type="InterPro" id="IPR045584">
    <property type="entry name" value="Pilin-like"/>
</dbReference>
<dbReference type="Gene3D" id="3.30.700.10">
    <property type="entry name" value="Glycoprotein, Type 4 Pilin"/>
    <property type="match status" value="1"/>
</dbReference>
<dbReference type="Proteomes" id="UP000248786">
    <property type="component" value="Unassembled WGS sequence"/>
</dbReference>
<dbReference type="EMBL" id="QGLD01000011">
    <property type="protein sequence ID" value="RAL70347.1"/>
    <property type="molecule type" value="Genomic_DNA"/>
</dbReference>
<name>A0A328EP72_9CHLR</name>
<dbReference type="PRINTS" id="PR00813">
    <property type="entry name" value="BCTERIALGSPG"/>
</dbReference>
<gene>
    <name evidence="3" type="ORF">C1G86_1256</name>
    <name evidence="2" type="ORF">C1G87_1216</name>
</gene>
<proteinExistence type="predicted"/>
<dbReference type="GO" id="GO:0004190">
    <property type="term" value="F:aspartic-type endopeptidase activity"/>
    <property type="evidence" value="ECO:0007669"/>
    <property type="project" value="UniProtKB-EC"/>
</dbReference>
<dbReference type="GO" id="GO:0015628">
    <property type="term" value="P:protein secretion by the type II secretion system"/>
    <property type="evidence" value="ECO:0007669"/>
    <property type="project" value="InterPro"/>
</dbReference>
<evidence type="ECO:0000313" key="3">
    <source>
        <dbReference type="EMBL" id="RAL70347.1"/>
    </source>
</evidence>
<evidence type="ECO:0000256" key="1">
    <source>
        <dbReference type="ARBA" id="ARBA00022481"/>
    </source>
</evidence>
<dbReference type="InterPro" id="IPR000983">
    <property type="entry name" value="Bac_GSPG_pilin"/>
</dbReference>
<reference evidence="4 5" key="1">
    <citation type="submission" date="2018-05" db="EMBL/GenBank/DDBJ databases">
        <title>Draft genome sequences of Dehalococcoides mccartyi strains RC and KS.</title>
        <authorList>
            <person name="Higgins S.A."/>
            <person name="Padilla-Crespo E."/>
            <person name="Loeffler F.E."/>
        </authorList>
    </citation>
    <scope>NUCLEOTIDE SEQUENCE [LARGE SCALE GENOMIC DNA]</scope>
    <source>
        <strain evidence="3 4">KS</strain>
        <strain evidence="2 5">RC</strain>
    </source>
</reference>
<keyword evidence="3" id="KW-0378">Hydrolase</keyword>
<evidence type="ECO:0000313" key="5">
    <source>
        <dbReference type="Proteomes" id="UP000249146"/>
    </source>
</evidence>
<keyword evidence="1" id="KW-0488">Methylation</keyword>
<protein>
    <submittedName>
        <fullName evidence="3">Type IV pilin PilA</fullName>
        <ecNumber evidence="3">3.4.23.43</ecNumber>
    </submittedName>
</protein>
<dbReference type="Proteomes" id="UP000249146">
    <property type="component" value="Unassembled WGS sequence"/>
</dbReference>
<comment type="caution">
    <text evidence="3">The sequence shown here is derived from an EMBL/GenBank/DDBJ whole genome shotgun (WGS) entry which is preliminary data.</text>
</comment>
<dbReference type="Pfam" id="PF07963">
    <property type="entry name" value="N_methyl"/>
    <property type="match status" value="1"/>
</dbReference>